<feature type="region of interest" description="Disordered" evidence="1">
    <location>
        <begin position="25"/>
        <end position="68"/>
    </location>
</feature>
<gene>
    <name evidence="2" type="ORF">PLEPLA_LOCUS24223</name>
</gene>
<reference evidence="2" key="1">
    <citation type="submission" date="2020-03" db="EMBL/GenBank/DDBJ databases">
        <authorList>
            <person name="Weist P."/>
        </authorList>
    </citation>
    <scope>NUCLEOTIDE SEQUENCE</scope>
</reference>
<organism evidence="2 3">
    <name type="scientific">Pleuronectes platessa</name>
    <name type="common">European plaice</name>
    <dbReference type="NCBI Taxonomy" id="8262"/>
    <lineage>
        <taxon>Eukaryota</taxon>
        <taxon>Metazoa</taxon>
        <taxon>Chordata</taxon>
        <taxon>Craniata</taxon>
        <taxon>Vertebrata</taxon>
        <taxon>Euteleostomi</taxon>
        <taxon>Actinopterygii</taxon>
        <taxon>Neopterygii</taxon>
        <taxon>Teleostei</taxon>
        <taxon>Neoteleostei</taxon>
        <taxon>Acanthomorphata</taxon>
        <taxon>Carangaria</taxon>
        <taxon>Pleuronectiformes</taxon>
        <taxon>Pleuronectoidei</taxon>
        <taxon>Pleuronectidae</taxon>
        <taxon>Pleuronectes</taxon>
    </lineage>
</organism>
<protein>
    <submittedName>
        <fullName evidence="2">Uncharacterized protein</fullName>
    </submittedName>
</protein>
<accession>A0A9N7YQT9</accession>
<evidence type="ECO:0000256" key="1">
    <source>
        <dbReference type="SAM" id="MobiDB-lite"/>
    </source>
</evidence>
<evidence type="ECO:0000313" key="2">
    <source>
        <dbReference type="EMBL" id="CAB1436184.1"/>
    </source>
</evidence>
<proteinExistence type="predicted"/>
<dbReference type="AlphaFoldDB" id="A0A9N7YQT9"/>
<dbReference type="Proteomes" id="UP001153269">
    <property type="component" value="Unassembled WGS sequence"/>
</dbReference>
<sequence>MEDVRIKEEQGKSFSWRSLVIERSHPHRRQAGGHQSAAPAHNSKQESTGHRSLVKHPQHSPADVEGPQSPQEIEAVLALLVEGISVLRCFCSHHVYMLPTTAFSILTLADTSNVIIRKPLEIAGLCLVAEVYLV</sequence>
<evidence type="ECO:0000313" key="3">
    <source>
        <dbReference type="Proteomes" id="UP001153269"/>
    </source>
</evidence>
<keyword evidence="3" id="KW-1185">Reference proteome</keyword>
<dbReference type="EMBL" id="CADEAL010001862">
    <property type="protein sequence ID" value="CAB1436184.1"/>
    <property type="molecule type" value="Genomic_DNA"/>
</dbReference>
<name>A0A9N7YQT9_PLEPL</name>
<comment type="caution">
    <text evidence="2">The sequence shown here is derived from an EMBL/GenBank/DDBJ whole genome shotgun (WGS) entry which is preliminary data.</text>
</comment>